<feature type="transmembrane region" description="Helical" evidence="6">
    <location>
        <begin position="50"/>
        <end position="74"/>
    </location>
</feature>
<comment type="caution">
    <text evidence="6">Lacks conserved residue(s) required for the propagation of feature annotation.</text>
</comment>
<comment type="similarity">
    <text evidence="6">Belongs to the TVP38/TMEM64 family.</text>
</comment>
<name>A0A5Q0TBM1_9VIBR</name>
<dbReference type="PANTHER" id="PTHR12677">
    <property type="entry name" value="GOLGI APPARATUS MEMBRANE PROTEIN TVP38-RELATED"/>
    <property type="match status" value="1"/>
</dbReference>
<protein>
    <recommendedName>
        <fullName evidence="6">TVP38/TMEM64 family membrane protein</fullName>
    </recommendedName>
</protein>
<dbReference type="GO" id="GO:0005886">
    <property type="term" value="C:plasma membrane"/>
    <property type="evidence" value="ECO:0007669"/>
    <property type="project" value="UniProtKB-SubCell"/>
</dbReference>
<dbReference type="InterPro" id="IPR015414">
    <property type="entry name" value="TMEM64"/>
</dbReference>
<feature type="transmembrane region" description="Helical" evidence="6">
    <location>
        <begin position="154"/>
        <end position="174"/>
    </location>
</feature>
<proteinExistence type="inferred from homology"/>
<dbReference type="EMBL" id="CP045699">
    <property type="protein sequence ID" value="QGA64204.1"/>
    <property type="molecule type" value="Genomic_DNA"/>
</dbReference>
<keyword evidence="3 6" id="KW-0812">Transmembrane</keyword>
<evidence type="ECO:0000313" key="8">
    <source>
        <dbReference type="EMBL" id="QGA64204.1"/>
    </source>
</evidence>
<feature type="domain" description="VTT" evidence="7">
    <location>
        <begin position="62"/>
        <end position="177"/>
    </location>
</feature>
<accession>A0A5Q0TBM1</accession>
<organism evidence="8 9">
    <name type="scientific">Vibrio algicola</name>
    <dbReference type="NCBI Taxonomy" id="2662262"/>
    <lineage>
        <taxon>Bacteria</taxon>
        <taxon>Pseudomonadati</taxon>
        <taxon>Pseudomonadota</taxon>
        <taxon>Gammaproteobacteria</taxon>
        <taxon>Vibrionales</taxon>
        <taxon>Vibrionaceae</taxon>
        <taxon>Vibrio</taxon>
    </lineage>
</organism>
<dbReference type="InterPro" id="IPR032816">
    <property type="entry name" value="VTT_dom"/>
</dbReference>
<reference evidence="8 9" key="1">
    <citation type="submission" date="2019-10" db="EMBL/GenBank/DDBJ databases">
        <title>Vibrio sp. nov., isolated from Coralline algae surface.</title>
        <authorList>
            <person name="Geng Y."/>
            <person name="Zhang X."/>
        </authorList>
    </citation>
    <scope>NUCLEOTIDE SEQUENCE [LARGE SCALE GENOMIC DNA]</scope>
    <source>
        <strain evidence="8 9">SM1977</strain>
    </source>
</reference>
<dbReference type="Proteomes" id="UP000348942">
    <property type="component" value="Chromosome 1"/>
</dbReference>
<feature type="transmembrane region" description="Helical" evidence="6">
    <location>
        <begin position="81"/>
        <end position="107"/>
    </location>
</feature>
<dbReference type="PANTHER" id="PTHR12677:SF59">
    <property type="entry name" value="GOLGI APPARATUS MEMBRANE PROTEIN TVP38-RELATED"/>
    <property type="match status" value="1"/>
</dbReference>
<comment type="subcellular location">
    <subcellularLocation>
        <location evidence="1 6">Cell membrane</location>
        <topology evidence="1 6">Multi-pass membrane protein</topology>
    </subcellularLocation>
</comment>
<evidence type="ECO:0000256" key="4">
    <source>
        <dbReference type="ARBA" id="ARBA00022989"/>
    </source>
</evidence>
<evidence type="ECO:0000256" key="6">
    <source>
        <dbReference type="RuleBase" id="RU366058"/>
    </source>
</evidence>
<dbReference type="Pfam" id="PF09335">
    <property type="entry name" value="VTT_dom"/>
    <property type="match status" value="1"/>
</dbReference>
<keyword evidence="5 6" id="KW-0472">Membrane</keyword>
<evidence type="ECO:0000259" key="7">
    <source>
        <dbReference type="Pfam" id="PF09335"/>
    </source>
</evidence>
<dbReference type="RefSeq" id="WP_153445979.1">
    <property type="nucleotide sequence ID" value="NZ_CP045699.1"/>
</dbReference>
<evidence type="ECO:0000313" key="9">
    <source>
        <dbReference type="Proteomes" id="UP000348942"/>
    </source>
</evidence>
<evidence type="ECO:0000256" key="1">
    <source>
        <dbReference type="ARBA" id="ARBA00004651"/>
    </source>
</evidence>
<keyword evidence="4 6" id="KW-1133">Transmembrane helix</keyword>
<gene>
    <name evidence="8" type="ORF">GFB47_01425</name>
</gene>
<sequence length="226" mass="24828">MKWLKLAALIVIILLLISQLNNPVIAHIADKNWLVDYIGQNGIKGDVILLVTSIFFLAISGPKQVIALVFGYLYHIYLGTLLTIAVCVVAASINYTVAHFLLANILFKRFPNRMRKFNAFASRAPFTKILLLRLFPIGNNVVTNVLSGSVRVPLVPFFCASILGYLPQTIIFVLAGAGIKSPDSNLIYVSVGLGVVSTILTSLIYRDHVKQQVESLNQESNLDEAS</sequence>
<evidence type="ECO:0000256" key="3">
    <source>
        <dbReference type="ARBA" id="ARBA00022692"/>
    </source>
</evidence>
<dbReference type="AlphaFoldDB" id="A0A5Q0TBM1"/>
<keyword evidence="9" id="KW-1185">Reference proteome</keyword>
<evidence type="ECO:0000256" key="5">
    <source>
        <dbReference type="ARBA" id="ARBA00023136"/>
    </source>
</evidence>
<evidence type="ECO:0000256" key="2">
    <source>
        <dbReference type="ARBA" id="ARBA00022475"/>
    </source>
</evidence>
<keyword evidence="2 6" id="KW-1003">Cell membrane</keyword>
<feature type="transmembrane region" description="Helical" evidence="6">
    <location>
        <begin position="186"/>
        <end position="205"/>
    </location>
</feature>